<evidence type="ECO:0000313" key="2">
    <source>
        <dbReference type="EMBL" id="CDI75732.1"/>
    </source>
</evidence>
<dbReference type="Pfam" id="PF04194">
    <property type="entry name" value="PDCD2_C"/>
    <property type="match status" value="1"/>
</dbReference>
<organism evidence="2 3">
    <name type="scientific">Eimeria praecox</name>
    <dbReference type="NCBI Taxonomy" id="51316"/>
    <lineage>
        <taxon>Eukaryota</taxon>
        <taxon>Sar</taxon>
        <taxon>Alveolata</taxon>
        <taxon>Apicomplexa</taxon>
        <taxon>Conoidasida</taxon>
        <taxon>Coccidia</taxon>
        <taxon>Eucoccidiorida</taxon>
        <taxon>Eimeriorina</taxon>
        <taxon>Eimeriidae</taxon>
        <taxon>Eimeria</taxon>
    </lineage>
</organism>
<keyword evidence="3" id="KW-1185">Reference proteome</keyword>
<dbReference type="GO" id="GO:0005737">
    <property type="term" value="C:cytoplasm"/>
    <property type="evidence" value="ECO:0007669"/>
    <property type="project" value="InterPro"/>
</dbReference>
<name>U6G8A3_9EIME</name>
<dbReference type="AlphaFoldDB" id="U6G8A3"/>
<dbReference type="OrthoDB" id="366284at2759"/>
<dbReference type="VEuPathDB" id="ToxoDB:EPH_0023470"/>
<gene>
    <name evidence="2" type="ORF">EPH_0023470</name>
</gene>
<dbReference type="Proteomes" id="UP000018201">
    <property type="component" value="Unassembled WGS sequence"/>
</dbReference>
<dbReference type="PANTHER" id="PTHR46421:SF1">
    <property type="entry name" value="PROGRAMMED CELL DEATH PROTEIN 2-LIKE"/>
    <property type="match status" value="1"/>
</dbReference>
<reference evidence="2" key="2">
    <citation type="submission" date="2013-10" db="EMBL/GenBank/DDBJ databases">
        <authorList>
            <person name="Aslett M."/>
        </authorList>
    </citation>
    <scope>NUCLEOTIDE SEQUENCE [LARGE SCALE GENOMIC DNA]</scope>
    <source>
        <strain evidence="2">Houghton</strain>
    </source>
</reference>
<sequence length="317" mass="35171">MQVWIDGQVPDGFPFICSICGADLDFVCQIATPYCANKRCLYLFGCHKQTACGKRADGWTVVRGVVEPPAPERAEEKIGDNSSHCQLPDQGTLTTDASDWLQAAFGYEAPSNSCSENRCRQNEKTCVPEAPVSQTPWHNDVQQTVDELMPAFFVRIEDEPPDNSKFDATGVRARQLQLEYEQREAQGSAEEAEGNQNSIAEAEAYEESPDKVFLKLQKRLSRSPKQAIRYSFEGKPLFISPLPKGEVASVPPCPHCGSSRVFEMQLVPAAAEEIEKRRRSPAAAPVEWGVVVVFTCRKDCVPTGIYTTEHVIVQEIL</sequence>
<dbReference type="EMBL" id="HG691099">
    <property type="protein sequence ID" value="CDI75732.1"/>
    <property type="molecule type" value="Genomic_DNA"/>
</dbReference>
<accession>U6G8A3</accession>
<proteinExistence type="predicted"/>
<dbReference type="InterPro" id="IPR007320">
    <property type="entry name" value="PDCD2_C"/>
</dbReference>
<reference evidence="2" key="1">
    <citation type="submission" date="2013-10" db="EMBL/GenBank/DDBJ databases">
        <title>Genomic analysis of the causative agents of coccidiosis in chickens.</title>
        <authorList>
            <person name="Reid A.J."/>
            <person name="Blake D."/>
            <person name="Billington K."/>
            <person name="Browne H."/>
            <person name="Dunn M."/>
            <person name="Hung S."/>
            <person name="Kawahara F."/>
            <person name="Miranda-Saavedra D."/>
            <person name="Mourier T."/>
            <person name="Nagra H."/>
            <person name="Otto T.D."/>
            <person name="Rawlings N."/>
            <person name="Sanchez A."/>
            <person name="Sanders M."/>
            <person name="Subramaniam C."/>
            <person name="Tay Y."/>
            <person name="Dear P."/>
            <person name="Doerig C."/>
            <person name="Gruber A."/>
            <person name="Parkinson J."/>
            <person name="Shirley M."/>
            <person name="Wan K.L."/>
            <person name="Berriman M."/>
            <person name="Tomley F."/>
            <person name="Pain A."/>
        </authorList>
    </citation>
    <scope>NUCLEOTIDE SEQUENCE [LARGE SCALE GENOMIC DNA]</scope>
    <source>
        <strain evidence="2">Houghton</strain>
    </source>
</reference>
<feature type="domain" description="Programmed cell death protein 2 C-terminal" evidence="1">
    <location>
        <begin position="210"/>
        <end position="315"/>
    </location>
</feature>
<protein>
    <submittedName>
        <fullName evidence="2">Programmed cell death protein, putative</fullName>
    </submittedName>
</protein>
<evidence type="ECO:0000259" key="1">
    <source>
        <dbReference type="Pfam" id="PF04194"/>
    </source>
</evidence>
<evidence type="ECO:0000313" key="3">
    <source>
        <dbReference type="Proteomes" id="UP000018201"/>
    </source>
</evidence>
<dbReference type="PANTHER" id="PTHR46421">
    <property type="entry name" value="PROGRAMMED CELL DEATH PROTEIN 2-LIKE"/>
    <property type="match status" value="1"/>
</dbReference>
<dbReference type="InterPro" id="IPR052815">
    <property type="entry name" value="PDCD2-like_regulator"/>
</dbReference>